<comment type="caution">
    <text evidence="1">The sequence shown here is derived from an EMBL/GenBank/DDBJ whole genome shotgun (WGS) entry which is preliminary data.</text>
</comment>
<sequence>NILSIQKEDADSLDALINKVNDQIRTIQSLSPDSFTLSNLYDELAVMAIIRALPQSFDNVVRTISVLDKFDKNSAQNCPKCDFCSRLGHVEAKCFLQEKLIKQIASSSSPSATPASISPSSVPTAPQSASIASMSALSCSIQPDSHISWNADSGASAHDIQLPLATNLRPHSTLIQLADGSSVYCTIERLYEFIVEKGSARRGKEKKMLKSSKVLMHRNA</sequence>
<organism evidence="1 2">
    <name type="scientific">Multifurca ochricompacta</name>
    <dbReference type="NCBI Taxonomy" id="376703"/>
    <lineage>
        <taxon>Eukaryota</taxon>
        <taxon>Fungi</taxon>
        <taxon>Dikarya</taxon>
        <taxon>Basidiomycota</taxon>
        <taxon>Agaricomycotina</taxon>
        <taxon>Agaricomycetes</taxon>
        <taxon>Russulales</taxon>
        <taxon>Russulaceae</taxon>
        <taxon>Multifurca</taxon>
    </lineage>
</organism>
<reference evidence="1" key="1">
    <citation type="journal article" date="2022" name="New Phytol.">
        <title>Evolutionary transition to the ectomycorrhizal habit in the genomes of a hyperdiverse lineage of mushroom-forming fungi.</title>
        <authorList>
            <person name="Looney B."/>
            <person name="Miyauchi S."/>
            <person name="Morin E."/>
            <person name="Drula E."/>
            <person name="Courty P.E."/>
            <person name="Kohler A."/>
            <person name="Kuo A."/>
            <person name="LaButti K."/>
            <person name="Pangilinan J."/>
            <person name="Lipzen A."/>
            <person name="Riley R."/>
            <person name="Andreopoulos W."/>
            <person name="He G."/>
            <person name="Johnson J."/>
            <person name="Nolan M."/>
            <person name="Tritt A."/>
            <person name="Barry K.W."/>
            <person name="Grigoriev I.V."/>
            <person name="Nagy L.G."/>
            <person name="Hibbett D."/>
            <person name="Henrissat B."/>
            <person name="Matheny P.B."/>
            <person name="Labbe J."/>
            <person name="Martin F.M."/>
        </authorList>
    </citation>
    <scope>NUCLEOTIDE SEQUENCE</scope>
    <source>
        <strain evidence="1">BPL690</strain>
    </source>
</reference>
<proteinExistence type="predicted"/>
<name>A0AAD4LS63_9AGAM</name>
<feature type="non-terminal residue" evidence="1">
    <location>
        <position position="1"/>
    </location>
</feature>
<accession>A0AAD4LS63</accession>
<keyword evidence="2" id="KW-1185">Reference proteome</keyword>
<evidence type="ECO:0000313" key="2">
    <source>
        <dbReference type="Proteomes" id="UP001203297"/>
    </source>
</evidence>
<dbReference type="EMBL" id="WTXG01000427">
    <property type="protein sequence ID" value="KAI0288723.1"/>
    <property type="molecule type" value="Genomic_DNA"/>
</dbReference>
<evidence type="ECO:0000313" key="1">
    <source>
        <dbReference type="EMBL" id="KAI0288723.1"/>
    </source>
</evidence>
<dbReference type="Proteomes" id="UP001203297">
    <property type="component" value="Unassembled WGS sequence"/>
</dbReference>
<dbReference type="AlphaFoldDB" id="A0AAD4LS63"/>
<protein>
    <submittedName>
        <fullName evidence="1">Uncharacterized protein</fullName>
    </submittedName>
</protein>
<gene>
    <name evidence="1" type="ORF">B0F90DRAFT_1660894</name>
</gene>